<dbReference type="HAMAP" id="MF_00144">
    <property type="entry name" value="tRNA_thiouridyl_MnmA"/>
    <property type="match status" value="1"/>
</dbReference>
<dbReference type="AlphaFoldDB" id="A0A2S5RFY1"/>
<dbReference type="FunFam" id="2.40.30.10:FF:000023">
    <property type="entry name" value="tRNA-specific 2-thiouridylase MnmA"/>
    <property type="match status" value="1"/>
</dbReference>
<sequence>MKKKVIVGLSGGVDSSVAVHLLIQQGYEVEGLFMRNWDSSINNDVLGNQEINNNICPQEQDYMDAQAVAQKLNIKLHRVDFVQDYWDYVFKHFLDEYEKGRTPNPDILCNKYIKFDKFMEYALKNLKADYIAMGHYAGVRYNDKFKEYEMIRAVDQNKDQTYFLCQLTQNQLSKTLFPLQALTKPEIRKIANDLNLVTADKKDSTGICFIGEREFTKFLQNYISNQPGDIVDIKTNLVIGKHIGVMYYTLGQRKGLNLGGMNEPYYVAKKDIDKKIIYVCPASDESYLLSSSCIVNKINWTVELNNYFKNKNSFECSAKFRYRQDDVSVKLIKLNDEEYLVEYETKTKAITPGQEAVFYLNEICIGGGVIDKVMQNAL</sequence>
<dbReference type="OrthoDB" id="9800696at2"/>
<feature type="binding site" evidence="15">
    <location>
        <position position="134"/>
    </location>
    <ligand>
        <name>ATP</name>
        <dbReference type="ChEBI" id="CHEBI:30616"/>
    </ligand>
</feature>
<dbReference type="SUPFAM" id="SSF52402">
    <property type="entry name" value="Adenine nucleotide alpha hydrolases-like"/>
    <property type="match status" value="1"/>
</dbReference>
<evidence type="ECO:0000259" key="17">
    <source>
        <dbReference type="Pfam" id="PF20259"/>
    </source>
</evidence>
<evidence type="ECO:0000256" key="5">
    <source>
        <dbReference type="ARBA" id="ARBA00022490"/>
    </source>
</evidence>
<keyword evidence="9 15" id="KW-0547">Nucleotide-binding</keyword>
<dbReference type="GO" id="GO:0002143">
    <property type="term" value="P:tRNA wobble position uridine thiolation"/>
    <property type="evidence" value="ECO:0007669"/>
    <property type="project" value="TreeGrafter"/>
</dbReference>
<keyword evidence="19" id="KW-1185">Reference proteome</keyword>
<dbReference type="InterPro" id="IPR004506">
    <property type="entry name" value="MnmA-like"/>
</dbReference>
<evidence type="ECO:0000256" key="11">
    <source>
        <dbReference type="ARBA" id="ARBA00022884"/>
    </source>
</evidence>
<dbReference type="GO" id="GO:0005737">
    <property type="term" value="C:cytoplasm"/>
    <property type="evidence" value="ECO:0007669"/>
    <property type="project" value="UniProtKB-SubCell"/>
</dbReference>
<dbReference type="RefSeq" id="WP_104208080.1">
    <property type="nucleotide sequence ID" value="NZ_PHNF01000002.1"/>
</dbReference>
<dbReference type="PANTHER" id="PTHR11933">
    <property type="entry name" value="TRNA 5-METHYLAMINOMETHYL-2-THIOURIDYLATE -METHYLTRANSFERASE"/>
    <property type="match status" value="1"/>
</dbReference>
<dbReference type="EMBL" id="PHNF01000002">
    <property type="protein sequence ID" value="PPE06239.1"/>
    <property type="molecule type" value="Genomic_DNA"/>
</dbReference>
<dbReference type="InterPro" id="IPR046884">
    <property type="entry name" value="MnmA-like_central"/>
</dbReference>
<feature type="domain" description="tRNA-specific 2-thiouridylase MnmA-like C-terminal" evidence="16">
    <location>
        <begin position="291"/>
        <end position="370"/>
    </location>
</feature>
<evidence type="ECO:0000256" key="3">
    <source>
        <dbReference type="ARBA" id="ARBA00011949"/>
    </source>
</evidence>
<evidence type="ECO:0000256" key="2">
    <source>
        <dbReference type="ARBA" id="ARBA00006191"/>
    </source>
</evidence>
<dbReference type="Pfam" id="PF20259">
    <property type="entry name" value="tRNA_Me_trans_M"/>
    <property type="match status" value="1"/>
</dbReference>
<feature type="active site" description="Nucleophile" evidence="15">
    <location>
        <position position="109"/>
    </location>
</feature>
<evidence type="ECO:0000256" key="15">
    <source>
        <dbReference type="HAMAP-Rule" id="MF_00144"/>
    </source>
</evidence>
<accession>A0A2S5RFY1</accession>
<dbReference type="NCBIfam" id="NF001138">
    <property type="entry name" value="PRK00143.1"/>
    <property type="match status" value="1"/>
</dbReference>
<feature type="active site" description="Cysteine persulfide intermediate" evidence="15">
    <location>
        <position position="208"/>
    </location>
</feature>
<dbReference type="Gene3D" id="2.30.30.280">
    <property type="entry name" value="Adenine nucleotide alpha hydrolases-like domains"/>
    <property type="match status" value="1"/>
</dbReference>
<dbReference type="GO" id="GO:0103016">
    <property type="term" value="F:tRNA-uridine 2-sulfurtransferase activity"/>
    <property type="evidence" value="ECO:0007669"/>
    <property type="project" value="UniProtKB-EC"/>
</dbReference>
<feature type="site" description="Interaction with tRNA" evidence="15">
    <location>
        <position position="135"/>
    </location>
</feature>
<dbReference type="PANTHER" id="PTHR11933:SF5">
    <property type="entry name" value="MITOCHONDRIAL TRNA-SPECIFIC 2-THIOURIDYLASE 1"/>
    <property type="match status" value="1"/>
</dbReference>
<evidence type="ECO:0000256" key="10">
    <source>
        <dbReference type="ARBA" id="ARBA00022840"/>
    </source>
</evidence>
<evidence type="ECO:0000256" key="12">
    <source>
        <dbReference type="ARBA" id="ARBA00023157"/>
    </source>
</evidence>
<dbReference type="Pfam" id="PF03054">
    <property type="entry name" value="tRNA_Me_trans"/>
    <property type="match status" value="1"/>
</dbReference>
<evidence type="ECO:0000256" key="14">
    <source>
        <dbReference type="ARBA" id="ARBA00056575"/>
    </source>
</evidence>
<dbReference type="InterPro" id="IPR014729">
    <property type="entry name" value="Rossmann-like_a/b/a_fold"/>
</dbReference>
<keyword evidence="10 15" id="KW-0067">ATP-binding</keyword>
<feature type="region of interest" description="Interaction with tRNA" evidence="15">
    <location>
        <begin position="321"/>
        <end position="322"/>
    </location>
</feature>
<feature type="domain" description="tRNA-specific 2-thiouridylase MnmA-like central" evidence="17">
    <location>
        <begin position="217"/>
        <end position="280"/>
    </location>
</feature>
<keyword evidence="7 15" id="KW-0808">Transferase</keyword>
<comment type="catalytic activity">
    <reaction evidence="13 15">
        <text>S-sulfanyl-L-cysteinyl-[protein] + uridine(34) in tRNA + AH2 + ATP = 2-thiouridine(34) in tRNA + L-cysteinyl-[protein] + A + AMP + diphosphate + H(+)</text>
        <dbReference type="Rhea" id="RHEA:47032"/>
        <dbReference type="Rhea" id="RHEA-COMP:10131"/>
        <dbReference type="Rhea" id="RHEA-COMP:11726"/>
        <dbReference type="Rhea" id="RHEA-COMP:11727"/>
        <dbReference type="Rhea" id="RHEA-COMP:11728"/>
        <dbReference type="ChEBI" id="CHEBI:13193"/>
        <dbReference type="ChEBI" id="CHEBI:15378"/>
        <dbReference type="ChEBI" id="CHEBI:17499"/>
        <dbReference type="ChEBI" id="CHEBI:29950"/>
        <dbReference type="ChEBI" id="CHEBI:30616"/>
        <dbReference type="ChEBI" id="CHEBI:33019"/>
        <dbReference type="ChEBI" id="CHEBI:61963"/>
        <dbReference type="ChEBI" id="CHEBI:65315"/>
        <dbReference type="ChEBI" id="CHEBI:87170"/>
        <dbReference type="ChEBI" id="CHEBI:456215"/>
        <dbReference type="EC" id="2.8.1.13"/>
    </reaction>
</comment>
<comment type="subcellular location">
    <subcellularLocation>
        <location evidence="1 15">Cytoplasm</location>
    </subcellularLocation>
</comment>
<feature type="binding site" evidence="15">
    <location>
        <position position="34"/>
    </location>
    <ligand>
        <name>ATP</name>
        <dbReference type="ChEBI" id="CHEBI:30616"/>
    </ligand>
</feature>
<dbReference type="EC" id="2.8.1.13" evidence="3 15"/>
<dbReference type="InterPro" id="IPR023382">
    <property type="entry name" value="MnmA-like_central_sf"/>
</dbReference>
<evidence type="ECO:0000256" key="7">
    <source>
        <dbReference type="ARBA" id="ARBA00022679"/>
    </source>
</evidence>
<keyword evidence="6 15" id="KW-0820">tRNA-binding</keyword>
<evidence type="ECO:0000256" key="9">
    <source>
        <dbReference type="ARBA" id="ARBA00022741"/>
    </source>
</evidence>
<evidence type="ECO:0000259" key="16">
    <source>
        <dbReference type="Pfam" id="PF20258"/>
    </source>
</evidence>
<name>A0A2S5RFY1_9MOLU</name>
<dbReference type="FunFam" id="2.30.30.280:FF:000001">
    <property type="entry name" value="tRNA-specific 2-thiouridylase MnmA"/>
    <property type="match status" value="1"/>
</dbReference>
<evidence type="ECO:0000313" key="19">
    <source>
        <dbReference type="Proteomes" id="UP000239785"/>
    </source>
</evidence>
<dbReference type="Gene3D" id="2.40.30.10">
    <property type="entry name" value="Translation factors"/>
    <property type="match status" value="1"/>
</dbReference>
<keyword evidence="8 15" id="KW-0819">tRNA processing</keyword>
<proteinExistence type="inferred from homology"/>
<comment type="function">
    <text evidence="14 15">Catalyzes the 2-thiolation of uridine at the wobble position (U34) of tRNA, leading to the formation of s(2)U34.</text>
</comment>
<evidence type="ECO:0000256" key="4">
    <source>
        <dbReference type="ARBA" id="ARBA00013805"/>
    </source>
</evidence>
<evidence type="ECO:0000256" key="1">
    <source>
        <dbReference type="ARBA" id="ARBA00004496"/>
    </source>
</evidence>
<dbReference type="Proteomes" id="UP000239785">
    <property type="component" value="Unassembled WGS sequence"/>
</dbReference>
<dbReference type="NCBIfam" id="TIGR00420">
    <property type="entry name" value="trmU"/>
    <property type="match status" value="1"/>
</dbReference>
<comment type="caution">
    <text evidence="18">The sequence shown here is derived from an EMBL/GenBank/DDBJ whole genome shotgun (WGS) entry which is preliminary data.</text>
</comment>
<protein>
    <recommendedName>
        <fullName evidence="4 15">tRNA-specific 2-thiouridylase MnmA</fullName>
        <ecNumber evidence="3 15">2.8.1.13</ecNumber>
    </recommendedName>
</protein>
<evidence type="ECO:0000256" key="13">
    <source>
        <dbReference type="ARBA" id="ARBA00051542"/>
    </source>
</evidence>
<dbReference type="FunFam" id="3.40.50.620:FF:000004">
    <property type="entry name" value="tRNA-specific 2-thiouridylase MnmA"/>
    <property type="match status" value="1"/>
</dbReference>
<feature type="site" description="Interaction with tRNA" evidence="15">
    <location>
        <position position="354"/>
    </location>
</feature>
<evidence type="ECO:0000313" key="18">
    <source>
        <dbReference type="EMBL" id="PPE06239.1"/>
    </source>
</evidence>
<evidence type="ECO:0000256" key="8">
    <source>
        <dbReference type="ARBA" id="ARBA00022694"/>
    </source>
</evidence>
<evidence type="ECO:0000256" key="6">
    <source>
        <dbReference type="ARBA" id="ARBA00022555"/>
    </source>
</evidence>
<keyword evidence="5 15" id="KW-0963">Cytoplasm</keyword>
<keyword evidence="11 15" id="KW-0694">RNA-binding</keyword>
<feature type="region of interest" description="Interaction with tRNA" evidence="15">
    <location>
        <begin position="158"/>
        <end position="160"/>
    </location>
</feature>
<dbReference type="GO" id="GO:0000049">
    <property type="term" value="F:tRNA binding"/>
    <property type="evidence" value="ECO:0007669"/>
    <property type="project" value="UniProtKB-KW"/>
</dbReference>
<feature type="binding site" evidence="15">
    <location>
        <begin position="8"/>
        <end position="15"/>
    </location>
    <ligand>
        <name>ATP</name>
        <dbReference type="ChEBI" id="CHEBI:30616"/>
    </ligand>
</feature>
<keyword evidence="12" id="KW-1015">Disulfide bond</keyword>
<organism evidence="18 19">
    <name type="scientific">Mesoplasma corruscae</name>
    <dbReference type="NCBI Taxonomy" id="216874"/>
    <lineage>
        <taxon>Bacteria</taxon>
        <taxon>Bacillati</taxon>
        <taxon>Mycoplasmatota</taxon>
        <taxon>Mollicutes</taxon>
        <taxon>Entomoplasmatales</taxon>
        <taxon>Entomoplasmataceae</taxon>
        <taxon>Mesoplasma</taxon>
    </lineage>
</organism>
<dbReference type="GO" id="GO:0005524">
    <property type="term" value="F:ATP binding"/>
    <property type="evidence" value="ECO:0007669"/>
    <property type="project" value="UniProtKB-KW"/>
</dbReference>
<dbReference type="InterPro" id="IPR046885">
    <property type="entry name" value="MnmA-like_C"/>
</dbReference>
<comment type="caution">
    <text evidence="15">Lacks conserved residue(s) required for the propagation of feature annotation.</text>
</comment>
<dbReference type="Gene3D" id="3.40.50.620">
    <property type="entry name" value="HUPs"/>
    <property type="match status" value="1"/>
</dbReference>
<dbReference type="CDD" id="cd01998">
    <property type="entry name" value="MnmA_TRMU-like"/>
    <property type="match status" value="1"/>
</dbReference>
<dbReference type="Pfam" id="PF20258">
    <property type="entry name" value="tRNA_Me_trans_C"/>
    <property type="match status" value="1"/>
</dbReference>
<comment type="similarity">
    <text evidence="2 15">Belongs to the MnmA/TRMU family.</text>
</comment>
<feature type="region of interest" description="Interaction with target base in tRNA" evidence="15">
    <location>
        <begin position="104"/>
        <end position="106"/>
    </location>
</feature>
<gene>
    <name evidence="15 18" type="primary">mnmA</name>
    <name evidence="18" type="ORF">MCORR_v1c05430</name>
</gene>
<reference evidence="18 19" key="1">
    <citation type="submission" date="2017-11" db="EMBL/GenBank/DDBJ databases">
        <title>Genome sequence of Mesoplasma corruscae ELCA-2 (ATCC 49579).</title>
        <authorList>
            <person name="Lo W.-S."/>
            <person name="Kuo C.-H."/>
        </authorList>
    </citation>
    <scope>NUCLEOTIDE SEQUENCE [LARGE SCALE GENOMIC DNA]</scope>
    <source>
        <strain evidence="18 19">ELCA-2</strain>
    </source>
</reference>